<protein>
    <submittedName>
        <fullName evidence="2">Uncharacterized protein</fullName>
    </submittedName>
</protein>
<sequence>MTMNRPLSLSFSIEALMAPHPPHRLPPPLYYPPPYMLFPSTPLGPGLPLPHTADPRTLPAIQTFPHMSQVTSLSQMAPQMTCLAASQVTQMPQTTFPSGVSTTASSNPSSAGPLALLSPSNVSGYSLNSATVASKTRLDRQHADLSPVSKCAMLSSSQGANAISPSRDREGRQEFRNLALSFERGGSGTGGRNGSDSDRTHTRLFHPGFAGYHPSEGANGPPKDLSSRSSPADHARDLSLPGKPRNMDTSSYADRGMNEVI</sequence>
<reference evidence="2 3" key="1">
    <citation type="journal article" date="2023" name="Sci. Data">
        <title>Genome assembly of the Korean intertidal mud-creeper Batillaria attramentaria.</title>
        <authorList>
            <person name="Patra A.K."/>
            <person name="Ho P.T."/>
            <person name="Jun S."/>
            <person name="Lee S.J."/>
            <person name="Kim Y."/>
            <person name="Won Y.J."/>
        </authorList>
    </citation>
    <scope>NUCLEOTIDE SEQUENCE [LARGE SCALE GENOMIC DNA]</scope>
    <source>
        <strain evidence="2">Wonlab-2016</strain>
    </source>
</reference>
<dbReference type="Proteomes" id="UP001519460">
    <property type="component" value="Unassembled WGS sequence"/>
</dbReference>
<gene>
    <name evidence="2" type="ORF">BaRGS_00039618</name>
</gene>
<dbReference type="AlphaFoldDB" id="A0ABD0J346"/>
<feature type="region of interest" description="Disordered" evidence="1">
    <location>
        <begin position="181"/>
        <end position="261"/>
    </location>
</feature>
<accession>A0ABD0J346</accession>
<organism evidence="2 3">
    <name type="scientific">Batillaria attramentaria</name>
    <dbReference type="NCBI Taxonomy" id="370345"/>
    <lineage>
        <taxon>Eukaryota</taxon>
        <taxon>Metazoa</taxon>
        <taxon>Spiralia</taxon>
        <taxon>Lophotrochozoa</taxon>
        <taxon>Mollusca</taxon>
        <taxon>Gastropoda</taxon>
        <taxon>Caenogastropoda</taxon>
        <taxon>Sorbeoconcha</taxon>
        <taxon>Cerithioidea</taxon>
        <taxon>Batillariidae</taxon>
        <taxon>Batillaria</taxon>
    </lineage>
</organism>
<evidence type="ECO:0000313" key="3">
    <source>
        <dbReference type="Proteomes" id="UP001519460"/>
    </source>
</evidence>
<evidence type="ECO:0000313" key="2">
    <source>
        <dbReference type="EMBL" id="KAK7453912.1"/>
    </source>
</evidence>
<dbReference type="EMBL" id="JACVVK020000707">
    <property type="protein sequence ID" value="KAK7453912.1"/>
    <property type="molecule type" value="Genomic_DNA"/>
</dbReference>
<comment type="caution">
    <text evidence="2">The sequence shown here is derived from an EMBL/GenBank/DDBJ whole genome shotgun (WGS) entry which is preliminary data.</text>
</comment>
<proteinExistence type="predicted"/>
<evidence type="ECO:0000256" key="1">
    <source>
        <dbReference type="SAM" id="MobiDB-lite"/>
    </source>
</evidence>
<name>A0ABD0J346_9CAEN</name>
<keyword evidence="3" id="KW-1185">Reference proteome</keyword>